<gene>
    <name evidence="9" type="ORF">JOF46_001763</name>
</gene>
<feature type="domain" description="ABC3 transporter permease C-terminal" evidence="8">
    <location>
        <begin position="298"/>
        <end position="416"/>
    </location>
</feature>
<dbReference type="InterPro" id="IPR003838">
    <property type="entry name" value="ABC3_permease_C"/>
</dbReference>
<name>A0ABS4WCB8_9MICC</name>
<evidence type="ECO:0000256" key="5">
    <source>
        <dbReference type="ARBA" id="ARBA00023136"/>
    </source>
</evidence>
<dbReference type="EMBL" id="JAGIOE010000001">
    <property type="protein sequence ID" value="MBP2373851.1"/>
    <property type="molecule type" value="Genomic_DNA"/>
</dbReference>
<evidence type="ECO:0000256" key="4">
    <source>
        <dbReference type="ARBA" id="ARBA00022989"/>
    </source>
</evidence>
<comment type="similarity">
    <text evidence="6">Belongs to the ABC-4 integral membrane protein family.</text>
</comment>
<comment type="subcellular location">
    <subcellularLocation>
        <location evidence="1">Cell membrane</location>
        <topology evidence="1">Multi-pass membrane protein</topology>
    </subcellularLocation>
</comment>
<keyword evidence="3 7" id="KW-0812">Transmembrane</keyword>
<evidence type="ECO:0000256" key="1">
    <source>
        <dbReference type="ARBA" id="ARBA00004651"/>
    </source>
</evidence>
<dbReference type="RefSeq" id="WP_209906973.1">
    <property type="nucleotide sequence ID" value="NZ_JAGIOE010000001.1"/>
</dbReference>
<keyword evidence="10" id="KW-1185">Reference proteome</keyword>
<sequence length="968" mass="100242">MRATTLARRMAWRDINKSKPRSVLVISLVALPLMVMVLVATLLDSSTPSAAEKTATQLGLFDQQLVSMEGTVGMVQNPRDPSSWHSTEDYQEGAATIPAASLKTMLGAVPPGAHATAVVRGFATVKGPEFSVGAPISAGTFLDPLFSGRYLLREGNWGSDSSVLLTGDLATELGVGLGGTVSLGEEEYPVAGILEDRSEDSSLATDLAAAFGLGNHKSHGVFIAPGHPFAEEFEAWSTSVFVEGMSVTRAEQEALNGKGMGSYDRATMLGAGSAGIWGQANPDSDASDALARILVLFVIGFFVFLEVGLLAGAAFAVGARKQRRSLALLSANGAEAGTIRSISGYSGLFLGGIAVLLGTGLGLLVAWATIRWSEQFAGGFSGWHVPRDLVVALMLLALASSVIAALVPAWSVASHSALSALRSVGEGAARKPRFPVAGFVLLGLGLAAWATALFLGLGAGTYGLLQARSSYIVLGFVVGMVLCTVGMMLGIGHILSLVGKAGHRLPLAARLAIRDIQRNKGRTVPAVSAVIAGTALAAALALAVGHGVAGAGYLDAARSSSVVSVYSTGELDTANTADLDRDTAQENVVLEQLAREGHAVRANSRFGMFHDGHFNVGTDEETMDTFVALLARGSACRFGAREPLVSEKPSSASIQQQIDSMRARVEASDRFTVNYCGVDDGSNASVPGDVSVDVTDQTGLEMVLGKNYAPEVGEAFNRGSAIVTVPEFVDDGGRLTIGVPDYRYPGIYTGEVSIGSSGAVVFAPLKRTMEFDAVEVPNGGASSLPRVMVSAKAILGSGGFVADPRQMVELERSLESGEIEKLNQGLQKFGASIGGSYGPTGIDRLMVQVPWLLVIAASLLILTTAAITTGLALADGREDARVMVGVGASQKTRRRLGGVQAGLVAVLGVVLGLGLGAVPVGILMLILEGTIDTRILVPLLGLLVIPVLAAGIGWAMVERKIPGTRVGA</sequence>
<keyword evidence="2" id="KW-1003">Cell membrane</keyword>
<dbReference type="PANTHER" id="PTHR30572:SF4">
    <property type="entry name" value="ABC TRANSPORTER PERMEASE YTRF"/>
    <property type="match status" value="1"/>
</dbReference>
<evidence type="ECO:0000313" key="10">
    <source>
        <dbReference type="Proteomes" id="UP000766570"/>
    </source>
</evidence>
<feature type="transmembrane region" description="Helical" evidence="7">
    <location>
        <begin position="939"/>
        <end position="957"/>
    </location>
</feature>
<feature type="transmembrane region" description="Helical" evidence="7">
    <location>
        <begin position="293"/>
        <end position="317"/>
    </location>
</feature>
<feature type="transmembrane region" description="Helical" evidence="7">
    <location>
        <begin position="471"/>
        <end position="495"/>
    </location>
</feature>
<keyword evidence="4 7" id="KW-1133">Transmembrane helix</keyword>
<evidence type="ECO:0000256" key="2">
    <source>
        <dbReference type="ARBA" id="ARBA00022475"/>
    </source>
</evidence>
<evidence type="ECO:0000259" key="8">
    <source>
        <dbReference type="Pfam" id="PF02687"/>
    </source>
</evidence>
<feature type="transmembrane region" description="Helical" evidence="7">
    <location>
        <begin position="434"/>
        <end position="459"/>
    </location>
</feature>
<comment type="caution">
    <text evidence="9">The sequence shown here is derived from an EMBL/GenBank/DDBJ whole genome shotgun (WGS) entry which is preliminary data.</text>
</comment>
<protein>
    <submittedName>
        <fullName evidence="9">ABC transport system permease protein</fullName>
    </submittedName>
</protein>
<feature type="transmembrane region" description="Helical" evidence="7">
    <location>
        <begin position="390"/>
        <end position="413"/>
    </location>
</feature>
<evidence type="ECO:0000256" key="7">
    <source>
        <dbReference type="SAM" id="Phobius"/>
    </source>
</evidence>
<dbReference type="Pfam" id="PF02687">
    <property type="entry name" value="FtsX"/>
    <property type="match status" value="1"/>
</dbReference>
<organism evidence="9 10">
    <name type="scientific">Paeniglutamicibacter psychrophenolicus</name>
    <dbReference type="NCBI Taxonomy" id="257454"/>
    <lineage>
        <taxon>Bacteria</taxon>
        <taxon>Bacillati</taxon>
        <taxon>Actinomycetota</taxon>
        <taxon>Actinomycetes</taxon>
        <taxon>Micrococcales</taxon>
        <taxon>Micrococcaceae</taxon>
        <taxon>Paeniglutamicibacter</taxon>
    </lineage>
</organism>
<feature type="transmembrane region" description="Helical" evidence="7">
    <location>
        <begin position="524"/>
        <end position="554"/>
    </location>
</feature>
<proteinExistence type="inferred from homology"/>
<evidence type="ECO:0000313" key="9">
    <source>
        <dbReference type="EMBL" id="MBP2373851.1"/>
    </source>
</evidence>
<evidence type="ECO:0000256" key="3">
    <source>
        <dbReference type="ARBA" id="ARBA00022692"/>
    </source>
</evidence>
<keyword evidence="5 7" id="KW-0472">Membrane</keyword>
<dbReference type="InterPro" id="IPR050250">
    <property type="entry name" value="Macrolide_Exporter_MacB"/>
</dbReference>
<feature type="transmembrane region" description="Helical" evidence="7">
    <location>
        <begin position="901"/>
        <end position="927"/>
    </location>
</feature>
<accession>A0ABS4WCB8</accession>
<dbReference type="PANTHER" id="PTHR30572">
    <property type="entry name" value="MEMBRANE COMPONENT OF TRANSPORTER-RELATED"/>
    <property type="match status" value="1"/>
</dbReference>
<evidence type="ECO:0000256" key="6">
    <source>
        <dbReference type="ARBA" id="ARBA00038076"/>
    </source>
</evidence>
<feature type="transmembrane region" description="Helical" evidence="7">
    <location>
        <begin position="851"/>
        <end position="874"/>
    </location>
</feature>
<feature type="transmembrane region" description="Helical" evidence="7">
    <location>
        <begin position="348"/>
        <end position="370"/>
    </location>
</feature>
<dbReference type="Proteomes" id="UP000766570">
    <property type="component" value="Unassembled WGS sequence"/>
</dbReference>
<reference evidence="9 10" key="1">
    <citation type="submission" date="2021-03" db="EMBL/GenBank/DDBJ databases">
        <title>Sequencing the genomes of 1000 actinobacteria strains.</title>
        <authorList>
            <person name="Klenk H.-P."/>
        </authorList>
    </citation>
    <scope>NUCLEOTIDE SEQUENCE [LARGE SCALE GENOMIC DNA]</scope>
    <source>
        <strain evidence="9 10">DSM 15454</strain>
    </source>
</reference>